<comment type="cofactor">
    <cofactor evidence="1 5">
        <name>FAD</name>
        <dbReference type="ChEBI" id="CHEBI:57692"/>
    </cofactor>
</comment>
<evidence type="ECO:0000256" key="5">
    <source>
        <dbReference type="PIRSR" id="PIRSR000137-2"/>
    </source>
</evidence>
<keyword evidence="10" id="KW-1185">Reference proteome</keyword>
<evidence type="ECO:0000259" key="7">
    <source>
        <dbReference type="PROSITE" id="PS00623"/>
    </source>
</evidence>
<dbReference type="SUPFAM" id="SSF54373">
    <property type="entry name" value="FAD-linked reductases, C-terminal domain"/>
    <property type="match status" value="1"/>
</dbReference>
<organism evidence="9 10">
    <name type="scientific">Cloeon dipterum</name>
    <dbReference type="NCBI Taxonomy" id="197152"/>
    <lineage>
        <taxon>Eukaryota</taxon>
        <taxon>Metazoa</taxon>
        <taxon>Ecdysozoa</taxon>
        <taxon>Arthropoda</taxon>
        <taxon>Hexapoda</taxon>
        <taxon>Insecta</taxon>
        <taxon>Pterygota</taxon>
        <taxon>Palaeoptera</taxon>
        <taxon>Ephemeroptera</taxon>
        <taxon>Pisciforma</taxon>
        <taxon>Baetidae</taxon>
        <taxon>Cloeon</taxon>
    </lineage>
</organism>
<dbReference type="Gene3D" id="3.50.50.60">
    <property type="entry name" value="FAD/NAD(P)-binding domain"/>
    <property type="match status" value="1"/>
</dbReference>
<dbReference type="EMBL" id="CADEPI010000095">
    <property type="protein sequence ID" value="CAB3374222.1"/>
    <property type="molecule type" value="Genomic_DNA"/>
</dbReference>
<evidence type="ECO:0000256" key="6">
    <source>
        <dbReference type="RuleBase" id="RU003968"/>
    </source>
</evidence>
<evidence type="ECO:0000256" key="4">
    <source>
        <dbReference type="ARBA" id="ARBA00022827"/>
    </source>
</evidence>
<evidence type="ECO:0000256" key="2">
    <source>
        <dbReference type="ARBA" id="ARBA00010790"/>
    </source>
</evidence>
<dbReference type="AlphaFoldDB" id="A0A8S1CWI1"/>
<keyword evidence="3 6" id="KW-0285">Flavoprotein</keyword>
<evidence type="ECO:0000313" key="10">
    <source>
        <dbReference type="Proteomes" id="UP000494165"/>
    </source>
</evidence>
<dbReference type="InterPro" id="IPR036188">
    <property type="entry name" value="FAD/NAD-bd_sf"/>
</dbReference>
<comment type="similarity">
    <text evidence="2 6">Belongs to the GMC oxidoreductase family.</text>
</comment>
<name>A0A8S1CWI1_9INSE</name>
<accession>A0A8S1CWI1</accession>
<feature type="binding site" evidence="5">
    <location>
        <position position="273"/>
    </location>
    <ligand>
        <name>FAD</name>
        <dbReference type="ChEBI" id="CHEBI:57692"/>
    </ligand>
</feature>
<dbReference type="PROSITE" id="PS00624">
    <property type="entry name" value="GMC_OXRED_2"/>
    <property type="match status" value="1"/>
</dbReference>
<dbReference type="Pfam" id="PF00732">
    <property type="entry name" value="GMC_oxred_N"/>
    <property type="match status" value="1"/>
</dbReference>
<feature type="domain" description="Glucose-methanol-choline oxidoreductase N-terminal" evidence="8">
    <location>
        <begin position="308"/>
        <end position="322"/>
    </location>
</feature>
<dbReference type="InterPro" id="IPR007867">
    <property type="entry name" value="GMC_OxRtase_C"/>
</dbReference>
<dbReference type="PANTHER" id="PTHR11552:SF147">
    <property type="entry name" value="CHOLINE DEHYDROGENASE, MITOCHONDRIAL"/>
    <property type="match status" value="1"/>
</dbReference>
<dbReference type="Gene3D" id="3.30.560.10">
    <property type="entry name" value="Glucose Oxidase, domain 3"/>
    <property type="match status" value="1"/>
</dbReference>
<protein>
    <recommendedName>
        <fullName evidence="7 8">Glucose-methanol-choline oxidoreductase N-terminal domain-containing protein</fullName>
    </recommendedName>
</protein>
<evidence type="ECO:0000259" key="8">
    <source>
        <dbReference type="PROSITE" id="PS00624"/>
    </source>
</evidence>
<dbReference type="SUPFAM" id="SSF51905">
    <property type="entry name" value="FAD/NAD(P)-binding domain"/>
    <property type="match status" value="1"/>
</dbReference>
<dbReference type="Proteomes" id="UP000494165">
    <property type="component" value="Unassembled WGS sequence"/>
</dbReference>
<keyword evidence="4 5" id="KW-0274">FAD</keyword>
<sequence>MEAASNCIQHPCPYPNAGGAATVLFAGLVNAVLNAQCNLGNPAQYPKDVGGALLLPEYDFIVIGAGSAGSVVASRLTEEEKWNVLLLEAGDDPGLTTDIPALAAGLQHGREDWELWAEADGKSCLGMQGGKCYIPRGKALGGSSSINALLYVRGNKHDYDDWEKTGNTGWGYEEVLKYFKKSEDGEVEDEFHAKGGLLSAKKYPIEQMKIIPHFFQAAKEMGYEKVDLNSATPVGYDRLPSTQRNSERLNTAKAFLTPAKDRDNLHVSKKSHVGKLRIENGRVIGVEFEKDGNSHFVKASKEVILSAGSTNSPQILMLSGIGPKEHLEELGIQVHADLPVGKNLQDHFMYSGVHLTLKNLNAKIPDPQAKMRDDLYQYLFYRRGDLASFGTGDFTGFINTPLNKDKSRPDIEIHHMLVPEDDQSAMPMWLHSQGYNKETYLHFKQVNKKGATLMLIIALLRPKSVGEIKLKSANISDRPIIHANFLNEEDDLKTMIEAIKYAKMFAETPTMQALGTEFEDDYKPCSNKHEIGSDKYYECCLRHIGATLYHPVGTCKMGPDSSDSVVDPELKVHGVKGLRVVDASIMPKIVSANTNAAAIMIGERGADFVKKDWAPSE</sequence>
<dbReference type="PROSITE" id="PS00623">
    <property type="entry name" value="GMC_OXRED_1"/>
    <property type="match status" value="1"/>
</dbReference>
<dbReference type="PIRSF" id="PIRSF000137">
    <property type="entry name" value="Alcohol_oxidase"/>
    <property type="match status" value="1"/>
</dbReference>
<evidence type="ECO:0000313" key="9">
    <source>
        <dbReference type="EMBL" id="CAB3374222.1"/>
    </source>
</evidence>
<reference evidence="9 10" key="1">
    <citation type="submission" date="2020-04" db="EMBL/GenBank/DDBJ databases">
        <authorList>
            <person name="Alioto T."/>
            <person name="Alioto T."/>
            <person name="Gomez Garrido J."/>
        </authorList>
    </citation>
    <scope>NUCLEOTIDE SEQUENCE [LARGE SCALE GENOMIC DNA]</scope>
</reference>
<dbReference type="GO" id="GO:0050660">
    <property type="term" value="F:flavin adenine dinucleotide binding"/>
    <property type="evidence" value="ECO:0007669"/>
    <property type="project" value="InterPro"/>
</dbReference>
<dbReference type="PANTHER" id="PTHR11552">
    <property type="entry name" value="GLUCOSE-METHANOL-CHOLINE GMC OXIDOREDUCTASE"/>
    <property type="match status" value="1"/>
</dbReference>
<dbReference type="Pfam" id="PF05199">
    <property type="entry name" value="GMC_oxred_C"/>
    <property type="match status" value="1"/>
</dbReference>
<dbReference type="OrthoDB" id="269227at2759"/>
<dbReference type="GO" id="GO:0016614">
    <property type="term" value="F:oxidoreductase activity, acting on CH-OH group of donors"/>
    <property type="evidence" value="ECO:0007669"/>
    <property type="project" value="InterPro"/>
</dbReference>
<comment type="caution">
    <text evidence="9">The sequence shown here is derived from an EMBL/GenBank/DDBJ whole genome shotgun (WGS) entry which is preliminary data.</text>
</comment>
<dbReference type="InterPro" id="IPR000172">
    <property type="entry name" value="GMC_OxRdtase_N"/>
</dbReference>
<dbReference type="InterPro" id="IPR012132">
    <property type="entry name" value="GMC_OxRdtase"/>
</dbReference>
<gene>
    <name evidence="9" type="ORF">CLODIP_2_CD10769</name>
</gene>
<proteinExistence type="inferred from homology"/>
<evidence type="ECO:0000256" key="1">
    <source>
        <dbReference type="ARBA" id="ARBA00001974"/>
    </source>
</evidence>
<feature type="domain" description="Glucose-methanol-choline oxidoreductase N-terminal" evidence="7">
    <location>
        <begin position="137"/>
        <end position="160"/>
    </location>
</feature>
<evidence type="ECO:0000256" key="3">
    <source>
        <dbReference type="ARBA" id="ARBA00022630"/>
    </source>
</evidence>